<evidence type="ECO:0000256" key="1">
    <source>
        <dbReference type="ARBA" id="ARBA00039658"/>
    </source>
</evidence>
<protein>
    <recommendedName>
        <fullName evidence="1">Gypsy retrotransposon integrase-like protein 1</fullName>
    </recommendedName>
</protein>
<feature type="compositionally biased region" description="Basic and acidic residues" evidence="2">
    <location>
        <begin position="732"/>
        <end position="741"/>
    </location>
</feature>
<feature type="compositionally biased region" description="Polar residues" evidence="2">
    <location>
        <begin position="721"/>
        <end position="731"/>
    </location>
</feature>
<dbReference type="Gene3D" id="1.10.340.70">
    <property type="match status" value="1"/>
</dbReference>
<evidence type="ECO:0000313" key="5">
    <source>
        <dbReference type="Proteomes" id="UP000018467"/>
    </source>
</evidence>
<dbReference type="InterPro" id="IPR041588">
    <property type="entry name" value="Integrase_H2C2"/>
</dbReference>
<reference evidence="4" key="3">
    <citation type="submission" date="2025-08" db="UniProtKB">
        <authorList>
            <consortium name="Ensembl"/>
        </authorList>
    </citation>
    <scope>IDENTIFICATION</scope>
</reference>
<dbReference type="InterPro" id="IPR036397">
    <property type="entry name" value="RNaseH_sf"/>
</dbReference>
<feature type="region of interest" description="Disordered" evidence="2">
    <location>
        <begin position="585"/>
        <end position="669"/>
    </location>
</feature>
<dbReference type="InterPro" id="IPR050951">
    <property type="entry name" value="Retrovirus_Pol_polyprotein"/>
</dbReference>
<dbReference type="GO" id="GO:0003676">
    <property type="term" value="F:nucleic acid binding"/>
    <property type="evidence" value="ECO:0007669"/>
    <property type="project" value="InterPro"/>
</dbReference>
<dbReference type="Pfam" id="PF00665">
    <property type="entry name" value="rve"/>
    <property type="match status" value="1"/>
</dbReference>
<dbReference type="PROSITE" id="PS50994">
    <property type="entry name" value="INTEGRASE"/>
    <property type="match status" value="1"/>
</dbReference>
<dbReference type="Proteomes" id="UP000018467">
    <property type="component" value="Unassembled WGS sequence"/>
</dbReference>
<dbReference type="Gene3D" id="3.30.420.10">
    <property type="entry name" value="Ribonuclease H-like superfamily/Ribonuclease H"/>
    <property type="match status" value="1"/>
</dbReference>
<dbReference type="InParanoid" id="A0A3B1IZV0"/>
<dbReference type="InterPro" id="IPR001584">
    <property type="entry name" value="Integrase_cat-core"/>
</dbReference>
<dbReference type="FunFam" id="3.30.420.10:FF:000032">
    <property type="entry name" value="Retrovirus-related Pol polyprotein from transposon 297-like Protein"/>
    <property type="match status" value="1"/>
</dbReference>
<organism evidence="4 5">
    <name type="scientific">Astyanax mexicanus</name>
    <name type="common">Blind cave fish</name>
    <name type="synonym">Astyanax fasciatus mexicanus</name>
    <dbReference type="NCBI Taxonomy" id="7994"/>
    <lineage>
        <taxon>Eukaryota</taxon>
        <taxon>Metazoa</taxon>
        <taxon>Chordata</taxon>
        <taxon>Craniata</taxon>
        <taxon>Vertebrata</taxon>
        <taxon>Euteleostomi</taxon>
        <taxon>Actinopterygii</taxon>
        <taxon>Neopterygii</taxon>
        <taxon>Teleostei</taxon>
        <taxon>Ostariophysi</taxon>
        <taxon>Characiformes</taxon>
        <taxon>Characoidei</taxon>
        <taxon>Acestrorhamphidae</taxon>
        <taxon>Acestrorhamphinae</taxon>
        <taxon>Astyanax</taxon>
    </lineage>
</organism>
<dbReference type="Ensembl" id="ENSAMXT00000037360.1">
    <property type="protein sequence ID" value="ENSAMXP00000034659.1"/>
    <property type="gene ID" value="ENSAMXG00000041546.1"/>
</dbReference>
<dbReference type="GO" id="GO:0015074">
    <property type="term" value="P:DNA integration"/>
    <property type="evidence" value="ECO:0007669"/>
    <property type="project" value="InterPro"/>
</dbReference>
<feature type="domain" description="Integrase catalytic" evidence="3">
    <location>
        <begin position="287"/>
        <end position="445"/>
    </location>
</feature>
<dbReference type="FunFam" id="1.10.340.70:FF:000001">
    <property type="entry name" value="Retrovirus-related Pol polyprotein from transposon gypsy-like Protein"/>
    <property type="match status" value="1"/>
</dbReference>
<dbReference type="PANTHER" id="PTHR37984:SF15">
    <property type="entry name" value="INTEGRASE CATALYTIC DOMAIN-CONTAINING PROTEIN"/>
    <property type="match status" value="1"/>
</dbReference>
<dbReference type="GeneTree" id="ENSGT01000000214408"/>
<dbReference type="SUPFAM" id="SSF53098">
    <property type="entry name" value="Ribonuclease H-like"/>
    <property type="match status" value="1"/>
</dbReference>
<dbReference type="PANTHER" id="PTHR37984">
    <property type="entry name" value="PROTEIN CBG26694"/>
    <property type="match status" value="1"/>
</dbReference>
<dbReference type="InterPro" id="IPR012337">
    <property type="entry name" value="RNaseH-like_sf"/>
</dbReference>
<dbReference type="Bgee" id="ENSAMXG00000041546">
    <property type="expression patterns" value="Expressed in zone of skin and 13 other cell types or tissues"/>
</dbReference>
<reference evidence="5" key="1">
    <citation type="submission" date="2013-03" db="EMBL/GenBank/DDBJ databases">
        <authorList>
            <person name="Jeffery W."/>
            <person name="Warren W."/>
            <person name="Wilson R.K."/>
        </authorList>
    </citation>
    <scope>NUCLEOTIDE SEQUENCE</scope>
    <source>
        <strain evidence="5">female</strain>
    </source>
</reference>
<evidence type="ECO:0000313" key="4">
    <source>
        <dbReference type="Ensembl" id="ENSAMXP00000034659.1"/>
    </source>
</evidence>
<evidence type="ECO:0000259" key="3">
    <source>
        <dbReference type="PROSITE" id="PS50994"/>
    </source>
</evidence>
<keyword evidence="5" id="KW-1185">Reference proteome</keyword>
<name>A0A3B1IZV0_ASTMX</name>
<feature type="region of interest" description="Disordered" evidence="2">
    <location>
        <begin position="699"/>
        <end position="768"/>
    </location>
</feature>
<evidence type="ECO:0000256" key="2">
    <source>
        <dbReference type="SAM" id="MobiDB-lite"/>
    </source>
</evidence>
<sequence>MSKPKLDCCEQRWVAKLASFDFDIKYVPGTQNIVADALSRVPFVKSNMGYRLLNEPFHSLIHDVQNVSSAAVQDAFRWSTDPSGREMSPHPPAVCLQSLAKDDVAAILQSQKEWETGVRSRAVEVLHHLPQIINTGHDTLPAYSVEELHDAQLKDKILSRVLMYVERRRRPSRHDRVREPASVLRYLKHWEKLIVTDGILYRVSKDQFSRTKRFQFVVPDSLKSEVLKGIHDHVGHQGQFRSLSLARQRFFWVHMDRDVREYVRHCQRCIVSKAAEPEGRAPLENITSTRPLQLVCIDFWSAEDASNKSIDVLVVTDHFSRLAHAFVCKNQSAKQVARVLWDKYFCVYGFPERIHSDQGASFENQLISELLRISGIRKSHTTPYHPMGNGSVERFNRTLGNMIRALSPERKLNWPSQLQTLTFMYNCTVHETTGYAPFYLMFGRVPRLPIDVMFKSVLHDPCVADYNKYVASLSKDLKEAMLIAQKHAEKEQSRHAEIYNRKVKGPSIEVNDRMLLANKTERGKRKTAGRWESTVYTVVDKNPQTHTFRIRNTANGQEKVVHRNLLMLANFLPVVEDSLLPDSVTTMSSVSSDEPMDIHMQTGHDFPAPDQNTEQLSSDDRQSDCASLSFGGSQEPVYDSDRGTKTCPSAIDSSDTNSVHTNDPNHFNSENRTLEWIKDLNESPVRNLSHARSVSLLLENETSTSKSGDEAEDIQDGQEPVNLTESVNSVHPDQKSPHPENEQPNISLNTHPDAPNTQTENTTTHTDVRSRFGRIVRPVNRLIYTMSRQDAVSNAKDNVRTVCRSIFQTFKH</sequence>
<dbReference type="AlphaFoldDB" id="A0A3B1IZV0"/>
<reference evidence="4" key="4">
    <citation type="submission" date="2025-09" db="UniProtKB">
        <authorList>
            <consortium name="Ensembl"/>
        </authorList>
    </citation>
    <scope>IDENTIFICATION</scope>
</reference>
<reference evidence="5" key="2">
    <citation type="journal article" date="2014" name="Nat. Commun.">
        <title>The cavefish genome reveals candidate genes for eye loss.</title>
        <authorList>
            <person name="McGaugh S.E."/>
            <person name="Gross J.B."/>
            <person name="Aken B."/>
            <person name="Blin M."/>
            <person name="Borowsky R."/>
            <person name="Chalopin D."/>
            <person name="Hinaux H."/>
            <person name="Jeffery W.R."/>
            <person name="Keene A."/>
            <person name="Ma L."/>
            <person name="Minx P."/>
            <person name="Murphy D."/>
            <person name="O'Quin K.E."/>
            <person name="Retaux S."/>
            <person name="Rohner N."/>
            <person name="Searle S.M."/>
            <person name="Stahl B.A."/>
            <person name="Tabin C."/>
            <person name="Volff J.N."/>
            <person name="Yoshizawa M."/>
            <person name="Warren W.C."/>
        </authorList>
    </citation>
    <scope>NUCLEOTIDE SEQUENCE [LARGE SCALE GENOMIC DNA]</scope>
    <source>
        <strain evidence="5">female</strain>
    </source>
</reference>
<dbReference type="Pfam" id="PF17921">
    <property type="entry name" value="Integrase_H2C2"/>
    <property type="match status" value="1"/>
</dbReference>
<accession>A0A3B1IZV0</accession>
<feature type="compositionally biased region" description="Polar residues" evidence="2">
    <location>
        <begin position="651"/>
        <end position="669"/>
    </location>
</feature>
<proteinExistence type="predicted"/>